<feature type="region of interest" description="Disordered" evidence="1">
    <location>
        <begin position="125"/>
        <end position="155"/>
    </location>
</feature>
<feature type="domain" description="Transglycosylase SLT" evidence="2">
    <location>
        <begin position="151"/>
        <end position="194"/>
    </location>
</feature>
<evidence type="ECO:0000259" key="2">
    <source>
        <dbReference type="Pfam" id="PF01464"/>
    </source>
</evidence>
<keyword evidence="4" id="KW-1185">Reference proteome</keyword>
<dbReference type="InterPro" id="IPR008258">
    <property type="entry name" value="Transglycosylase_SLT_dom_1"/>
</dbReference>
<organism evidence="3 4">
    <name type="scientific">Staphylococcus phage Twort (strain DSM 17442 / HER 48)</name>
    <name type="common">Bacteriophage Twort</name>
    <dbReference type="NCBI Taxonomy" id="2908167"/>
    <lineage>
        <taxon>Viruses</taxon>
        <taxon>Duplodnaviria</taxon>
        <taxon>Heunggongvirae</taxon>
        <taxon>Uroviricota</taxon>
        <taxon>Caudoviricetes</taxon>
        <taxon>Herelleviridae</taxon>
        <taxon>Twortvirinae</taxon>
        <taxon>Twortvirus</taxon>
        <taxon>Twortvirus twort</taxon>
    </lineage>
</organism>
<accession>Q4Z8Z7</accession>
<proteinExistence type="predicted"/>
<dbReference type="Pfam" id="PF01464">
    <property type="entry name" value="SLT"/>
    <property type="match status" value="1"/>
</dbReference>
<dbReference type="Proteomes" id="UP000001466">
    <property type="component" value="Segment"/>
</dbReference>
<dbReference type="Gene3D" id="1.10.530.10">
    <property type="match status" value="1"/>
</dbReference>
<feature type="compositionally biased region" description="Polar residues" evidence="1">
    <location>
        <begin position="125"/>
        <end position="144"/>
    </location>
</feature>
<dbReference type="EMBL" id="AY954970">
    <property type="protein sequence ID" value="AAX92346.1"/>
    <property type="molecule type" value="Genomic_DNA"/>
</dbReference>
<dbReference type="InterPro" id="IPR023346">
    <property type="entry name" value="Lysozyme-like_dom_sf"/>
</dbReference>
<dbReference type="SUPFAM" id="SSF53955">
    <property type="entry name" value="Lysozyme-like"/>
    <property type="match status" value="1"/>
</dbReference>
<organismHost>
    <name type="scientific">Twortvirus twort</name>
    <dbReference type="NCBI Taxonomy" id="55510"/>
</organismHost>
<evidence type="ECO:0000256" key="1">
    <source>
        <dbReference type="SAM" id="MobiDB-lite"/>
    </source>
</evidence>
<protein>
    <submittedName>
        <fullName evidence="3">ORF051</fullName>
    </submittedName>
</protein>
<evidence type="ECO:0000313" key="4">
    <source>
        <dbReference type="Proteomes" id="UP000001466"/>
    </source>
</evidence>
<name>Q4Z8Z7_BPTWO</name>
<dbReference type="GeneID" id="5130339"/>
<dbReference type="KEGG" id="vg:5130339"/>
<sequence>MKKTILASLVLGTALTFGGISDKASADEIDYATLANKAQTNSEDLVTKPIQEGNYDFSFVLEGFTYHFYSYNGYFGYDYHQGTDGQVNNTSSQLASLEQNNTKNNVEYTTENKEQHTQPITIQEPQNKSTQVGTVKLGNGNTAGETGLSASKEMEARTGVPASTWEAIIARESNGQVNAQNPSGARGLFQTMPGWGSTATVQDQINSATKAYKAQGLSAWGM</sequence>
<dbReference type="RefSeq" id="YP_238708.1">
    <property type="nucleotide sequence ID" value="NC_007021.1"/>
</dbReference>
<reference evidence="3 4" key="1">
    <citation type="journal article" date="2005" name="Proc. Natl. Acad. Sci. U.S.A.">
        <title>The complete genomes and proteomes of 27 Staphylococcus aureus bacteriophages.</title>
        <authorList>
            <person name="Kwan T."/>
            <person name="Liu J."/>
            <person name="Dubow M."/>
            <person name="Gros P."/>
            <person name="Pelletier J."/>
        </authorList>
    </citation>
    <scope>NUCLEOTIDE SEQUENCE [LARGE SCALE GENOMIC DNA]</scope>
</reference>
<evidence type="ECO:0000313" key="3">
    <source>
        <dbReference type="EMBL" id="AAX92346.1"/>
    </source>
</evidence>